<evidence type="ECO:0000313" key="3">
    <source>
        <dbReference type="Proteomes" id="UP000707356"/>
    </source>
</evidence>
<sequence length="358" mass="37607">MTSTSDSVQFFALNDDNTLISFNSSDPGSVTSIPIAGISGTLLGIDIRPADGLIYGLTTANKIYTIDPNGLPDTGTTLVSTLSQPFEGGTISGFDFNPVADRLRLVGDNDQDFRINVDTGDVTIDGTLAFAAADANAKVNPNITAAAYTNSFTGTTSTQLYDIDTLLNTLVLQNPPNDGTLTTIGELGINFDTLGGFDILSSVEGENTAFAVSNAMLYNVDLETGAATSLGMIGDDPSLNLQGLAVMRVMDETEMMPHPEMPDDLLGTGLNQLIDLGLDDLFSSDLDDFLAIAGVGLLNNETGSLITLFDEAGNDIDSFEIPPIDGTVLQQVAGSIDRLQDIILAETGPMTEISLLQS</sequence>
<organism evidence="2 3">
    <name type="scientific">Pegethrix bostrychoides GSE-TBD4-15B</name>
    <dbReference type="NCBI Taxonomy" id="2839662"/>
    <lineage>
        <taxon>Bacteria</taxon>
        <taxon>Bacillati</taxon>
        <taxon>Cyanobacteriota</taxon>
        <taxon>Cyanophyceae</taxon>
        <taxon>Oculatellales</taxon>
        <taxon>Oculatellaceae</taxon>
        <taxon>Pegethrix</taxon>
    </lineage>
</organism>
<dbReference type="Proteomes" id="UP000707356">
    <property type="component" value="Unassembled WGS sequence"/>
</dbReference>
<evidence type="ECO:0000259" key="1">
    <source>
        <dbReference type="Pfam" id="PF14339"/>
    </source>
</evidence>
<accession>A0A951PF86</accession>
<dbReference type="InterPro" id="IPR011044">
    <property type="entry name" value="Quino_amine_DH_bsu"/>
</dbReference>
<protein>
    <submittedName>
        <fullName evidence="2">DUF4394 domain-containing protein</fullName>
    </submittedName>
</protein>
<reference evidence="2" key="1">
    <citation type="submission" date="2021-05" db="EMBL/GenBank/DDBJ databases">
        <authorList>
            <person name="Pietrasiak N."/>
            <person name="Ward R."/>
            <person name="Stajich J.E."/>
            <person name="Kurbessoian T."/>
        </authorList>
    </citation>
    <scope>NUCLEOTIDE SEQUENCE</scope>
    <source>
        <strain evidence="2">GSE-TBD4-15B</strain>
    </source>
</reference>
<comment type="caution">
    <text evidence="2">The sequence shown here is derived from an EMBL/GenBank/DDBJ whole genome shotgun (WGS) entry which is preliminary data.</text>
</comment>
<dbReference type="Pfam" id="PF14339">
    <property type="entry name" value="DUF4394"/>
    <property type="match status" value="1"/>
</dbReference>
<dbReference type="EMBL" id="JAHHHV010000091">
    <property type="protein sequence ID" value="MBW4468611.1"/>
    <property type="molecule type" value="Genomic_DNA"/>
</dbReference>
<dbReference type="SUPFAM" id="SSF50969">
    <property type="entry name" value="YVTN repeat-like/Quinoprotein amine dehydrogenase"/>
    <property type="match status" value="1"/>
</dbReference>
<dbReference type="AlphaFoldDB" id="A0A951PF86"/>
<evidence type="ECO:0000313" key="2">
    <source>
        <dbReference type="EMBL" id="MBW4468611.1"/>
    </source>
</evidence>
<proteinExistence type="predicted"/>
<dbReference type="InterPro" id="IPR025507">
    <property type="entry name" value="DUF4394"/>
</dbReference>
<feature type="domain" description="DUF4394" evidence="1">
    <location>
        <begin position="18"/>
        <end position="245"/>
    </location>
</feature>
<name>A0A951PF86_9CYAN</name>
<reference evidence="2" key="2">
    <citation type="journal article" date="2022" name="Microbiol. Resour. Announc.">
        <title>Metagenome Sequencing to Explore Phylogenomics of Terrestrial Cyanobacteria.</title>
        <authorList>
            <person name="Ward R.D."/>
            <person name="Stajich J.E."/>
            <person name="Johansen J.R."/>
            <person name="Huntemann M."/>
            <person name="Clum A."/>
            <person name="Foster B."/>
            <person name="Foster B."/>
            <person name="Roux S."/>
            <person name="Palaniappan K."/>
            <person name="Varghese N."/>
            <person name="Mukherjee S."/>
            <person name="Reddy T.B.K."/>
            <person name="Daum C."/>
            <person name="Copeland A."/>
            <person name="Chen I.A."/>
            <person name="Ivanova N.N."/>
            <person name="Kyrpides N.C."/>
            <person name="Shapiro N."/>
            <person name="Eloe-Fadrosh E.A."/>
            <person name="Pietrasiak N."/>
        </authorList>
    </citation>
    <scope>NUCLEOTIDE SEQUENCE</scope>
    <source>
        <strain evidence="2">GSE-TBD4-15B</strain>
    </source>
</reference>
<gene>
    <name evidence="2" type="ORF">KME07_24565</name>
</gene>